<keyword evidence="1" id="KW-0472">Membrane</keyword>
<dbReference type="AlphaFoldDB" id="A0A369B9I8"/>
<reference evidence="2 3" key="1">
    <citation type="submission" date="2018-07" db="EMBL/GenBank/DDBJ databases">
        <title>Genomic Encyclopedia of Type Strains, Phase IV (KMG-IV): sequencing the most valuable type-strain genomes for metagenomic binning, comparative biology and taxonomic classification.</title>
        <authorList>
            <person name="Goeker M."/>
        </authorList>
    </citation>
    <scope>NUCLEOTIDE SEQUENCE [LARGE SCALE GENOMIC DNA]</scope>
    <source>
        <strain evidence="2 3">DSM 27016</strain>
    </source>
</reference>
<sequence>MNELLKKDIIIKILSVVFAIVLWFVINPIQTRTISVYLTVKNEDTLKNKNLILKNKNYSRTVEVVIRGNNEKIKNVTRDDFEASIDFSKITSVYDTELKIDGPKYIGKEDGIIIKDVLQTSVQVELQRLEKDAFVVEGVISGSPKPGYKVVYTDVSPNSIVLQGADALIKSAASIKTVIDVSNIDRDIVQKKQPCKVYDINGKEILELSQDLYVDVTVHVGKEVAVTAAIKGSPAINYVVGEIKTTPEKLLITGSPEVLSKINELKTSPVDIDGASKNIEEVSSIVFPTGVKAIDAQIKEVTVNVGIQQSYSKEITIPKSDISIINKLDDSFTYEIKDDSITVKLWGPEPALNLVSIDSLNPFIDASGFTEGAHRATLKVRLPYDARLDRDYYVNISISKIADTNAETEQNVESTE</sequence>
<comment type="caution">
    <text evidence="2">The sequence shown here is derived from an EMBL/GenBank/DDBJ whole genome shotgun (WGS) entry which is preliminary data.</text>
</comment>
<organism evidence="2 3">
    <name type="scientific">Anaerobacterium chartisolvens</name>
    <dbReference type="NCBI Taxonomy" id="1297424"/>
    <lineage>
        <taxon>Bacteria</taxon>
        <taxon>Bacillati</taxon>
        <taxon>Bacillota</taxon>
        <taxon>Clostridia</taxon>
        <taxon>Eubacteriales</taxon>
        <taxon>Oscillospiraceae</taxon>
        <taxon>Anaerobacterium</taxon>
    </lineage>
</organism>
<evidence type="ECO:0000313" key="2">
    <source>
        <dbReference type="EMBL" id="RCX17226.1"/>
    </source>
</evidence>
<feature type="transmembrane region" description="Helical" evidence="1">
    <location>
        <begin position="9"/>
        <end position="26"/>
    </location>
</feature>
<protein>
    <submittedName>
        <fullName evidence="2">YbbR domain-containing protein</fullName>
    </submittedName>
</protein>
<keyword evidence="1" id="KW-1133">Transmembrane helix</keyword>
<evidence type="ECO:0000313" key="3">
    <source>
        <dbReference type="Proteomes" id="UP000253034"/>
    </source>
</evidence>
<dbReference type="Pfam" id="PF07949">
    <property type="entry name" value="YbbR"/>
    <property type="match status" value="2"/>
</dbReference>
<gene>
    <name evidence="2" type="ORF">DFR58_108121</name>
</gene>
<dbReference type="EMBL" id="QPJT01000008">
    <property type="protein sequence ID" value="RCX17226.1"/>
    <property type="molecule type" value="Genomic_DNA"/>
</dbReference>
<keyword evidence="1" id="KW-0812">Transmembrane</keyword>
<dbReference type="InterPro" id="IPR012505">
    <property type="entry name" value="YbbR"/>
</dbReference>
<evidence type="ECO:0000256" key="1">
    <source>
        <dbReference type="SAM" id="Phobius"/>
    </source>
</evidence>
<dbReference type="Gene3D" id="2.170.120.40">
    <property type="entry name" value="YbbR-like domain"/>
    <property type="match status" value="2"/>
</dbReference>
<proteinExistence type="predicted"/>
<dbReference type="Proteomes" id="UP000253034">
    <property type="component" value="Unassembled WGS sequence"/>
</dbReference>
<dbReference type="InterPro" id="IPR053154">
    <property type="entry name" value="c-di-AMP_regulator"/>
</dbReference>
<keyword evidence="3" id="KW-1185">Reference proteome</keyword>
<dbReference type="PANTHER" id="PTHR37804:SF1">
    <property type="entry name" value="CDAA REGULATORY PROTEIN CDAR"/>
    <property type="match status" value="1"/>
</dbReference>
<dbReference type="Gene3D" id="2.170.120.30">
    <property type="match status" value="2"/>
</dbReference>
<accession>A0A369B9I8</accession>
<dbReference type="OrthoDB" id="2111604at2"/>
<dbReference type="RefSeq" id="WP_114297464.1">
    <property type="nucleotide sequence ID" value="NZ_QPJT01000008.1"/>
</dbReference>
<dbReference type="PANTHER" id="PTHR37804">
    <property type="entry name" value="CDAA REGULATORY PROTEIN CDAR"/>
    <property type="match status" value="1"/>
</dbReference>
<name>A0A369B9I8_9FIRM</name>